<dbReference type="PROSITE" id="PS51257">
    <property type="entry name" value="PROKAR_LIPOPROTEIN"/>
    <property type="match status" value="1"/>
</dbReference>
<dbReference type="PROSITE" id="PS50983">
    <property type="entry name" value="FE_B12_PBP"/>
    <property type="match status" value="1"/>
</dbReference>
<feature type="signal peptide" evidence="2">
    <location>
        <begin position="1"/>
        <end position="33"/>
    </location>
</feature>
<comment type="similarity">
    <text evidence="1">Belongs to the bacterial solute-binding protein 8 family.</text>
</comment>
<dbReference type="InterPro" id="IPR050902">
    <property type="entry name" value="ABC_Transporter_SBP"/>
</dbReference>
<protein>
    <submittedName>
        <fullName evidence="4">ABC transporter substrate-binding protein</fullName>
    </submittedName>
</protein>
<name>A0ABZ2MI31_9MICO</name>
<feature type="domain" description="Fe/B12 periplasmic-binding" evidence="3">
    <location>
        <begin position="63"/>
        <end position="340"/>
    </location>
</feature>
<dbReference type="SUPFAM" id="SSF53807">
    <property type="entry name" value="Helical backbone' metal receptor"/>
    <property type="match status" value="1"/>
</dbReference>
<keyword evidence="5" id="KW-1185">Reference proteome</keyword>
<feature type="chain" id="PRO_5045349121" evidence="2">
    <location>
        <begin position="34"/>
        <end position="355"/>
    </location>
</feature>
<evidence type="ECO:0000313" key="5">
    <source>
        <dbReference type="Proteomes" id="UP001382727"/>
    </source>
</evidence>
<dbReference type="Proteomes" id="UP001382727">
    <property type="component" value="Chromosome"/>
</dbReference>
<evidence type="ECO:0000313" key="4">
    <source>
        <dbReference type="EMBL" id="WXB76687.1"/>
    </source>
</evidence>
<evidence type="ECO:0000259" key="3">
    <source>
        <dbReference type="PROSITE" id="PS50983"/>
    </source>
</evidence>
<accession>A0ABZ2MI31</accession>
<dbReference type="RefSeq" id="WP_338749907.1">
    <property type="nucleotide sequence ID" value="NZ_CP144913.1"/>
</dbReference>
<dbReference type="PANTHER" id="PTHR30535">
    <property type="entry name" value="VITAMIN B12-BINDING PROTEIN"/>
    <property type="match status" value="1"/>
</dbReference>
<keyword evidence="2" id="KW-0732">Signal</keyword>
<gene>
    <name evidence="4" type="ORF">V1351_01125</name>
</gene>
<proteinExistence type="inferred from homology"/>
<dbReference type="InterPro" id="IPR002491">
    <property type="entry name" value="ABC_transptr_periplasmic_BD"/>
</dbReference>
<evidence type="ECO:0000256" key="1">
    <source>
        <dbReference type="ARBA" id="ARBA00008814"/>
    </source>
</evidence>
<dbReference type="Pfam" id="PF01497">
    <property type="entry name" value="Peripla_BP_2"/>
    <property type="match status" value="1"/>
</dbReference>
<sequence>MTSSPIRPAPRRVVRAAAVAVLGGLLAGCGSGAGDPSAAQTKGEVTVTNCGAEETFPSPAERLLVTGDGNMVAMVLALGAQDQIAGVTGVDGPNETLSVAYGQDVVDALPVASKDYPTMENTIATKPDVVVSGWNYGFSEEKNFTPDALRDHGIAPYVLSESCRQADGARGTMPPWEALYADLENLGQITGRDDVAEEVTTDIKDRLDALDGLPRATKTPTVFLFDSGTKDIFTSGAFGGPQAIIEAAGAKNAAADVQDTWTEVSWERLVASEPDFFAFVDYSGQSFQDKVRVLESNPATKDLPAVREKRYLNLPISAWTSSPLNIDAAEHLRMALEDHGLAPGTDIEPTHDLRP</sequence>
<dbReference type="EMBL" id="CP144913">
    <property type="protein sequence ID" value="WXB76687.1"/>
    <property type="molecule type" value="Genomic_DNA"/>
</dbReference>
<reference evidence="4 5" key="1">
    <citation type="submission" date="2024-02" db="EMBL/GenBank/DDBJ databases">
        <title>Janibacter sp. nov., isolated from gut of marine sandworm.</title>
        <authorList>
            <person name="Kim B."/>
            <person name="Jun M.O."/>
            <person name="Shin N.-R."/>
        </authorList>
    </citation>
    <scope>NUCLEOTIDE SEQUENCE [LARGE SCALE GENOMIC DNA]</scope>
    <source>
        <strain evidence="4 5">A1S7</strain>
    </source>
</reference>
<dbReference type="PANTHER" id="PTHR30535:SF7">
    <property type="entry name" value="IRON(III) DICITRATE-BINDING PROTEIN"/>
    <property type="match status" value="1"/>
</dbReference>
<organism evidence="4 5">
    <name type="scientific">Janibacter alittae</name>
    <dbReference type="NCBI Taxonomy" id="3115209"/>
    <lineage>
        <taxon>Bacteria</taxon>
        <taxon>Bacillati</taxon>
        <taxon>Actinomycetota</taxon>
        <taxon>Actinomycetes</taxon>
        <taxon>Micrococcales</taxon>
        <taxon>Intrasporangiaceae</taxon>
        <taxon>Janibacter</taxon>
    </lineage>
</organism>
<dbReference type="Gene3D" id="3.40.50.1980">
    <property type="entry name" value="Nitrogenase molybdenum iron protein domain"/>
    <property type="match status" value="2"/>
</dbReference>
<evidence type="ECO:0000256" key="2">
    <source>
        <dbReference type="SAM" id="SignalP"/>
    </source>
</evidence>